<dbReference type="EMBL" id="JAWDJW010007836">
    <property type="protein sequence ID" value="KAK3061454.1"/>
    <property type="molecule type" value="Genomic_DNA"/>
</dbReference>
<evidence type="ECO:0000313" key="1">
    <source>
        <dbReference type="EMBL" id="KAK3061454.1"/>
    </source>
</evidence>
<comment type="caution">
    <text evidence="1">The sequence shown here is derived from an EMBL/GenBank/DDBJ whole genome shotgun (WGS) entry which is preliminary data.</text>
</comment>
<dbReference type="Proteomes" id="UP001186974">
    <property type="component" value="Unassembled WGS sequence"/>
</dbReference>
<keyword evidence="2" id="KW-1185">Reference proteome</keyword>
<name>A0ACC3D4D9_9PEZI</name>
<protein>
    <submittedName>
        <fullName evidence="1">Uncharacterized protein</fullName>
    </submittedName>
</protein>
<accession>A0ACC3D4D9</accession>
<evidence type="ECO:0000313" key="2">
    <source>
        <dbReference type="Proteomes" id="UP001186974"/>
    </source>
</evidence>
<reference evidence="1" key="1">
    <citation type="submission" date="2024-09" db="EMBL/GenBank/DDBJ databases">
        <title>Black Yeasts Isolated from many extreme environments.</title>
        <authorList>
            <person name="Coleine C."/>
            <person name="Stajich J.E."/>
            <person name="Selbmann L."/>
        </authorList>
    </citation>
    <scope>NUCLEOTIDE SEQUENCE</scope>
    <source>
        <strain evidence="1">CCFEE 5737</strain>
    </source>
</reference>
<sequence length="109" mass="12294">TVFPIVESYITADMSSTPLPEAQPSPFNYVLGFLLVGAAWGLTTPFMRRAAIDYKPPERNFHGHFVRRKVFGVLYAVLDMLRRPSYLVPFLLNITGSVWFFLLVGKAGK</sequence>
<organism evidence="1 2">
    <name type="scientific">Coniosporium uncinatum</name>
    <dbReference type="NCBI Taxonomy" id="93489"/>
    <lineage>
        <taxon>Eukaryota</taxon>
        <taxon>Fungi</taxon>
        <taxon>Dikarya</taxon>
        <taxon>Ascomycota</taxon>
        <taxon>Pezizomycotina</taxon>
        <taxon>Dothideomycetes</taxon>
        <taxon>Dothideomycetes incertae sedis</taxon>
        <taxon>Coniosporium</taxon>
    </lineage>
</organism>
<feature type="non-terminal residue" evidence="1">
    <location>
        <position position="1"/>
    </location>
</feature>
<gene>
    <name evidence="1" type="ORF">LTS18_006251</name>
</gene>
<proteinExistence type="predicted"/>